<evidence type="ECO:0000313" key="2">
    <source>
        <dbReference type="Proteomes" id="UP000195162"/>
    </source>
</evidence>
<dbReference type="RefSeq" id="WP_086375729.1">
    <property type="nucleotide sequence ID" value="NZ_JADVOL010000016.1"/>
</dbReference>
<accession>A0A242U9X3</accession>
<reference evidence="1 2" key="1">
    <citation type="submission" date="2017-05" db="EMBL/GenBank/DDBJ databases">
        <authorList>
            <person name="Song R."/>
            <person name="Chenine A.L."/>
            <person name="Ruprecht R.M."/>
        </authorList>
    </citation>
    <scope>NUCLEOTIDE SEQUENCE [LARGE SCALE GENOMIC DNA]</scope>
    <source>
        <strain evidence="1 2">ARLG1955</strain>
    </source>
</reference>
<proteinExistence type="predicted"/>
<comment type="caution">
    <text evidence="1">The sequence shown here is derived from an EMBL/GenBank/DDBJ whole genome shotgun (WGS) entry which is preliminary data.</text>
</comment>
<protein>
    <submittedName>
        <fullName evidence="1">Uncharacterized protein</fullName>
    </submittedName>
</protein>
<organism evidence="1 2">
    <name type="scientific">Acinetobacter pittii</name>
    <name type="common">Acinetobacter genomosp. 3</name>
    <dbReference type="NCBI Taxonomy" id="48296"/>
    <lineage>
        <taxon>Bacteria</taxon>
        <taxon>Pseudomonadati</taxon>
        <taxon>Pseudomonadota</taxon>
        <taxon>Gammaproteobacteria</taxon>
        <taxon>Moraxellales</taxon>
        <taxon>Moraxellaceae</taxon>
        <taxon>Acinetobacter</taxon>
        <taxon>Acinetobacter calcoaceticus/baumannii complex</taxon>
    </lineage>
</organism>
<evidence type="ECO:0000313" key="1">
    <source>
        <dbReference type="EMBL" id="OTU30945.1"/>
    </source>
</evidence>
<dbReference type="EMBL" id="NGIR01000006">
    <property type="protein sequence ID" value="OTU30945.1"/>
    <property type="molecule type" value="Genomic_DNA"/>
</dbReference>
<dbReference type="AlphaFoldDB" id="A0A242U9X3"/>
<name>A0A242U9X3_ACIPI</name>
<gene>
    <name evidence="1" type="ORF">CAT59_00310</name>
</gene>
<dbReference type="Proteomes" id="UP000195162">
    <property type="component" value="Unassembled WGS sequence"/>
</dbReference>
<sequence length="784" mass="92432">MPKIEAEEQFLDLAEKFQNDYCLLRNHVVNTQFVDLSDDLREKAHALYKEAQQIYGYISSSRQLGKYYFLASLSYFACPTTSNTQELSSERYLILQASFLTYRQYQEFAKIDKAENKQKHVCDLLRYVSRYVLDSNNAELFHECSKLLNCYVTYERNLKKEDRNQLFNIKDFKQVQVIEYLSALLIIFKRLDDRRVVHRQRKSKKSKVLKWPTRNELKKFREIKAGKHEDIGHNAKISFYDASLYKDEDGEIELLDTEVELYSEDEKTKNFNHLISDYAAYYTRHRQRRHAPFITNPHYLAPDILKQIVYVLRAELSGRPRNAAIAAACLLSLLTGLSPVALMNFNDLIQEGTLIQNGSSRRREYLLKLNLTITEQKIKSLNHVRWNEVITHQLHLPSAWFDYIEQASNPLISSTHINTKLKNWLDNRFVGSITVEKLQAQLYFHIYYETYNEYLAHVIAGRDSQHHMPDIYYGGLPKTQLSSTYLAFVETALTPHSSQFTEDTAELKILRQQFQVQSALSIGRIGSQLALEPDFVREQFDNLHRHCHENIQKDKHIINQLNAYACWMWHISLLSLASRPKKNLLGNLDDYCVELKLLYVNDKRNSKARKDGRFIPLSDFFIKTLQNYTAFLEQIIEAYGSFFRQVFAKKKITVNDLFGKVIFSKENLPMTIREWQSKRIKLIPLSRIWVNTYMQGVFPKKMYSNWLRHFDMNFLMYAEEKEEKEEKKTALAFHLIQALYGHDQRDREAFHPYSSLIPNVYVQQARQQLQDNVKSLSIKHLERK</sequence>